<dbReference type="OrthoDB" id="4557989at2"/>
<feature type="compositionally biased region" description="Basic residues" evidence="1">
    <location>
        <begin position="209"/>
        <end position="221"/>
    </location>
</feature>
<dbReference type="AlphaFoldDB" id="A0A543F6L1"/>
<keyword evidence="2" id="KW-0472">Membrane</keyword>
<dbReference type="EMBL" id="VFPG01000001">
    <property type="protein sequence ID" value="TQM29456.1"/>
    <property type="molecule type" value="Genomic_DNA"/>
</dbReference>
<feature type="region of interest" description="Disordered" evidence="1">
    <location>
        <begin position="170"/>
        <end position="221"/>
    </location>
</feature>
<keyword evidence="2" id="KW-1133">Transmembrane helix</keyword>
<reference evidence="3 4" key="1">
    <citation type="submission" date="2019-06" db="EMBL/GenBank/DDBJ databases">
        <title>Sequencing the genomes of 1000 actinobacteria strains.</title>
        <authorList>
            <person name="Klenk H.-P."/>
        </authorList>
    </citation>
    <scope>NUCLEOTIDE SEQUENCE [LARGE SCALE GENOMIC DNA]</scope>
    <source>
        <strain evidence="3 4">DSM 103495</strain>
    </source>
</reference>
<protein>
    <submittedName>
        <fullName evidence="3">Uncharacterized protein</fullName>
    </submittedName>
</protein>
<keyword evidence="2" id="KW-0812">Transmembrane</keyword>
<dbReference type="Proteomes" id="UP000316331">
    <property type="component" value="Unassembled WGS sequence"/>
</dbReference>
<dbReference type="RefSeq" id="WP_141807922.1">
    <property type="nucleotide sequence ID" value="NZ_VFPG01000001.1"/>
</dbReference>
<evidence type="ECO:0000313" key="3">
    <source>
        <dbReference type="EMBL" id="TQM29456.1"/>
    </source>
</evidence>
<evidence type="ECO:0000313" key="4">
    <source>
        <dbReference type="Proteomes" id="UP000316331"/>
    </source>
</evidence>
<feature type="transmembrane region" description="Helical" evidence="2">
    <location>
        <begin position="87"/>
        <end position="111"/>
    </location>
</feature>
<proteinExistence type="predicted"/>
<organism evidence="3 4">
    <name type="scientific">Nocardia bhagyanarayanae</name>
    <dbReference type="NCBI Taxonomy" id="1215925"/>
    <lineage>
        <taxon>Bacteria</taxon>
        <taxon>Bacillati</taxon>
        <taxon>Actinomycetota</taxon>
        <taxon>Actinomycetes</taxon>
        <taxon>Mycobacteriales</taxon>
        <taxon>Nocardiaceae</taxon>
        <taxon>Nocardia</taxon>
    </lineage>
</organism>
<feature type="transmembrane region" description="Helical" evidence="2">
    <location>
        <begin position="56"/>
        <end position="75"/>
    </location>
</feature>
<evidence type="ECO:0000256" key="2">
    <source>
        <dbReference type="SAM" id="Phobius"/>
    </source>
</evidence>
<keyword evidence="4" id="KW-1185">Reference proteome</keyword>
<name>A0A543F6L1_9NOCA</name>
<accession>A0A543F6L1</accession>
<sequence length="221" mass="22374">MLYSQESPGVRRAEPVGALATAVALFAAIGAAANLVGLLVLAFGFFPDPGRYDDSLAVSTALGTLLLVCALGYGAVLTVRGDEDGRFTVLVAAGVWTVVGVAGLFAALLGYRSEYGIHWSEEGGLAVDIATSTAGLVGSVTAMVHGDWLVNLTGSVLPAVIVILAVSATPSAAPSPSTPPPGGGTPIDEVVASPTAGGPVPDADSRPTAKWRRLIRRRAAR</sequence>
<feature type="transmembrane region" description="Helical" evidence="2">
    <location>
        <begin position="20"/>
        <end position="44"/>
    </location>
</feature>
<gene>
    <name evidence="3" type="ORF">FB390_1058</name>
</gene>
<evidence type="ECO:0000256" key="1">
    <source>
        <dbReference type="SAM" id="MobiDB-lite"/>
    </source>
</evidence>
<comment type="caution">
    <text evidence="3">The sequence shown here is derived from an EMBL/GenBank/DDBJ whole genome shotgun (WGS) entry which is preliminary data.</text>
</comment>